<dbReference type="PANTHER" id="PTHR47988">
    <property type="entry name" value="SOMATIC EMBRYOGENESIS RECEPTOR KINASE 1"/>
    <property type="match status" value="1"/>
</dbReference>
<dbReference type="InParanoid" id="D8LF65"/>
<dbReference type="Proteomes" id="UP000002630">
    <property type="component" value="Linkage Group LG16"/>
</dbReference>
<dbReference type="Gene3D" id="3.80.10.10">
    <property type="entry name" value="Ribonuclease Inhibitor"/>
    <property type="match status" value="1"/>
</dbReference>
<dbReference type="Pfam" id="PF13855">
    <property type="entry name" value="LRR_8"/>
    <property type="match status" value="1"/>
</dbReference>
<dbReference type="FunFam" id="3.80.10.10:FF:000383">
    <property type="entry name" value="Leucine-rich repeat receptor protein kinase EMS1"/>
    <property type="match status" value="1"/>
</dbReference>
<proteinExistence type="predicted"/>
<dbReference type="AlphaFoldDB" id="D8LF65"/>
<dbReference type="OrthoDB" id="776842at2759"/>
<sequence length="131" mass="13992">MSTMDRAALIALFRSTDGANWKTNSNWDTDAELATWAGVEVNDEGRVVQLILPDNNLHGPIPEALGTLNELTHLSMSGNHLTGSIPRELAGLVKLQSLQLDGNRLTGPIPAARGALTGLRQGSMHDNKLTG</sequence>
<dbReference type="EMBL" id="FN648007">
    <property type="protein sequence ID" value="CBN78663.1"/>
    <property type="molecule type" value="Genomic_DNA"/>
</dbReference>
<evidence type="ECO:0000313" key="3">
    <source>
        <dbReference type="EMBL" id="CBN78663.1"/>
    </source>
</evidence>
<accession>D8LF65</accession>
<name>D8LF65_ECTSI</name>
<protein>
    <submittedName>
        <fullName evidence="3">Hypothetical leucine-rich repeat protein</fullName>
    </submittedName>
</protein>
<dbReference type="SUPFAM" id="SSF52058">
    <property type="entry name" value="L domain-like"/>
    <property type="match status" value="1"/>
</dbReference>
<dbReference type="InterPro" id="IPR032675">
    <property type="entry name" value="LRR_dom_sf"/>
</dbReference>
<dbReference type="OMA" id="QSHFIVC"/>
<organism evidence="3 4">
    <name type="scientific">Ectocarpus siliculosus</name>
    <name type="common">Brown alga</name>
    <name type="synonym">Conferva siliculosa</name>
    <dbReference type="NCBI Taxonomy" id="2880"/>
    <lineage>
        <taxon>Eukaryota</taxon>
        <taxon>Sar</taxon>
        <taxon>Stramenopiles</taxon>
        <taxon>Ochrophyta</taxon>
        <taxon>PX clade</taxon>
        <taxon>Phaeophyceae</taxon>
        <taxon>Ectocarpales</taxon>
        <taxon>Ectocarpaceae</taxon>
        <taxon>Ectocarpus</taxon>
    </lineage>
</organism>
<dbReference type="EMBL" id="FN649741">
    <property type="protein sequence ID" value="CBN78663.1"/>
    <property type="molecule type" value="Genomic_DNA"/>
</dbReference>
<keyword evidence="1" id="KW-0732">Signal</keyword>
<evidence type="ECO:0000313" key="4">
    <source>
        <dbReference type="Proteomes" id="UP000002630"/>
    </source>
</evidence>
<evidence type="ECO:0000256" key="2">
    <source>
        <dbReference type="ARBA" id="ARBA00022737"/>
    </source>
</evidence>
<dbReference type="InterPro" id="IPR001611">
    <property type="entry name" value="Leu-rich_rpt"/>
</dbReference>
<keyword evidence="2" id="KW-0677">Repeat</keyword>
<reference evidence="3 4" key="1">
    <citation type="journal article" date="2010" name="Nature">
        <title>The Ectocarpus genome and the independent evolution of multicellularity in brown algae.</title>
        <authorList>
            <person name="Cock J.M."/>
            <person name="Sterck L."/>
            <person name="Rouze P."/>
            <person name="Scornet D."/>
            <person name="Allen A.E."/>
            <person name="Amoutzias G."/>
            <person name="Anthouard V."/>
            <person name="Artiguenave F."/>
            <person name="Aury J.M."/>
            <person name="Badger J.H."/>
            <person name="Beszteri B."/>
            <person name="Billiau K."/>
            <person name="Bonnet E."/>
            <person name="Bothwell J.H."/>
            <person name="Bowler C."/>
            <person name="Boyen C."/>
            <person name="Brownlee C."/>
            <person name="Carrano C.J."/>
            <person name="Charrier B."/>
            <person name="Cho G.Y."/>
            <person name="Coelho S.M."/>
            <person name="Collen J."/>
            <person name="Corre E."/>
            <person name="Da Silva C."/>
            <person name="Delage L."/>
            <person name="Delaroque N."/>
            <person name="Dittami S.M."/>
            <person name="Doulbeau S."/>
            <person name="Elias M."/>
            <person name="Farnham G."/>
            <person name="Gachon C.M."/>
            <person name="Gschloessl B."/>
            <person name="Heesch S."/>
            <person name="Jabbari K."/>
            <person name="Jubin C."/>
            <person name="Kawai H."/>
            <person name="Kimura K."/>
            <person name="Kloareg B."/>
            <person name="Kupper F.C."/>
            <person name="Lang D."/>
            <person name="Le Bail A."/>
            <person name="Leblanc C."/>
            <person name="Lerouge P."/>
            <person name="Lohr M."/>
            <person name="Lopez P.J."/>
            <person name="Martens C."/>
            <person name="Maumus F."/>
            <person name="Michel G."/>
            <person name="Miranda-Saavedra D."/>
            <person name="Morales J."/>
            <person name="Moreau H."/>
            <person name="Motomura T."/>
            <person name="Nagasato C."/>
            <person name="Napoli C.A."/>
            <person name="Nelson D.R."/>
            <person name="Nyvall-Collen P."/>
            <person name="Peters A.F."/>
            <person name="Pommier C."/>
            <person name="Potin P."/>
            <person name="Poulain J."/>
            <person name="Quesneville H."/>
            <person name="Read B."/>
            <person name="Rensing S.A."/>
            <person name="Ritter A."/>
            <person name="Rousvoal S."/>
            <person name="Samanta M."/>
            <person name="Samson G."/>
            <person name="Schroeder D.C."/>
            <person name="Segurens B."/>
            <person name="Strittmatter M."/>
            <person name="Tonon T."/>
            <person name="Tregear J.W."/>
            <person name="Valentin K."/>
            <person name="von Dassow P."/>
            <person name="Yamagishi T."/>
            <person name="Van de Peer Y."/>
            <person name="Wincker P."/>
        </authorList>
    </citation>
    <scope>NUCLEOTIDE SEQUENCE [LARGE SCALE GENOMIC DNA]</scope>
    <source>
        <strain evidence="4">Ec32 / CCAP1310/4</strain>
    </source>
</reference>
<evidence type="ECO:0000256" key="1">
    <source>
        <dbReference type="ARBA" id="ARBA00022729"/>
    </source>
</evidence>
<keyword evidence="4" id="KW-1185">Reference proteome</keyword>
<gene>
    <name evidence="3" type="ORF">Esi_0141_0058</name>
</gene>